<evidence type="ECO:0000256" key="1">
    <source>
        <dbReference type="ARBA" id="ARBA00000968"/>
    </source>
</evidence>
<evidence type="ECO:0000256" key="2">
    <source>
        <dbReference type="ARBA" id="ARBA00002803"/>
    </source>
</evidence>
<dbReference type="InterPro" id="IPR017938">
    <property type="entry name" value="Riboflavin_synthase-like_b-brl"/>
</dbReference>
<keyword evidence="7" id="KW-0686">Riboflavin biosynthesis</keyword>
<dbReference type="GO" id="GO:0004746">
    <property type="term" value="F:riboflavin synthase activity"/>
    <property type="evidence" value="ECO:0007669"/>
    <property type="project" value="UniProtKB-UniRule"/>
</dbReference>
<evidence type="ECO:0000256" key="9">
    <source>
        <dbReference type="ARBA" id="ARBA00022737"/>
    </source>
</evidence>
<feature type="repeat" description="Lumazine-binding" evidence="11">
    <location>
        <begin position="97"/>
        <end position="194"/>
    </location>
</feature>
<dbReference type="InterPro" id="IPR026017">
    <property type="entry name" value="Lumazine-bd_dom"/>
</dbReference>
<dbReference type="InterPro" id="IPR001783">
    <property type="entry name" value="Lumazine-bd"/>
</dbReference>
<evidence type="ECO:0000313" key="13">
    <source>
        <dbReference type="EMBL" id="QOY89730.1"/>
    </source>
</evidence>
<dbReference type="PANTHER" id="PTHR21098:SF12">
    <property type="entry name" value="RIBOFLAVIN SYNTHASE"/>
    <property type="match status" value="1"/>
</dbReference>
<evidence type="ECO:0000256" key="6">
    <source>
        <dbReference type="ARBA" id="ARBA00013950"/>
    </source>
</evidence>
<dbReference type="EC" id="2.5.1.9" evidence="5 10"/>
<keyword evidence="8 13" id="KW-0808">Transferase</keyword>
<accession>A0A7S7NU16</accession>
<dbReference type="AlphaFoldDB" id="A0A7S7NU16"/>
<evidence type="ECO:0000256" key="10">
    <source>
        <dbReference type="NCBIfam" id="TIGR00187"/>
    </source>
</evidence>
<comment type="pathway">
    <text evidence="3">Cofactor biosynthesis; riboflavin biosynthesis; riboflavin from 2-hydroxy-3-oxobutyl phosphate and 5-amino-6-(D-ribitylamino)uracil: step 2/2.</text>
</comment>
<dbReference type="PROSITE" id="PS51177">
    <property type="entry name" value="LUMAZINE_BIND"/>
    <property type="match status" value="2"/>
</dbReference>
<dbReference type="NCBIfam" id="TIGR00187">
    <property type="entry name" value="ribE"/>
    <property type="match status" value="1"/>
</dbReference>
<keyword evidence="9" id="KW-0677">Repeat</keyword>
<dbReference type="SUPFAM" id="SSF63380">
    <property type="entry name" value="Riboflavin synthase domain-like"/>
    <property type="match status" value="2"/>
</dbReference>
<evidence type="ECO:0000256" key="7">
    <source>
        <dbReference type="ARBA" id="ARBA00022619"/>
    </source>
</evidence>
<protein>
    <recommendedName>
        <fullName evidence="6 10">Riboflavin synthase</fullName>
        <ecNumber evidence="5 10">2.5.1.9</ecNumber>
    </recommendedName>
</protein>
<sequence>MFTGIIEELGIVEAIQPRSTGSRLRVRAPLVCSDAKEGDSICVSGVCLTAVDLKPGSFGADVSPETLTRTSLRLAKVGAPVNLERALLPTTRLGGHIVQGHVDGVGSIVSIDLLGDDNWLLRVRAPQELDRYLAFKGSVAIDGISLTIASIENCEVSVAVIPHTYSHTTLKERKPGDPVNLETDVLAKYVEKMLGQLDVKRSTITLEGLLEQGY</sequence>
<dbReference type="PANTHER" id="PTHR21098">
    <property type="entry name" value="RIBOFLAVIN SYNTHASE ALPHA CHAIN"/>
    <property type="match status" value="1"/>
</dbReference>
<dbReference type="Proteomes" id="UP000593892">
    <property type="component" value="Chromosome"/>
</dbReference>
<dbReference type="Pfam" id="PF00677">
    <property type="entry name" value="Lum_binding"/>
    <property type="match status" value="2"/>
</dbReference>
<dbReference type="PIRSF" id="PIRSF000498">
    <property type="entry name" value="Riboflavin_syn_A"/>
    <property type="match status" value="1"/>
</dbReference>
<dbReference type="EMBL" id="CP063849">
    <property type="protein sequence ID" value="QOY89730.1"/>
    <property type="molecule type" value="Genomic_DNA"/>
</dbReference>
<evidence type="ECO:0000256" key="5">
    <source>
        <dbReference type="ARBA" id="ARBA00012827"/>
    </source>
</evidence>
<evidence type="ECO:0000313" key="14">
    <source>
        <dbReference type="Proteomes" id="UP000593892"/>
    </source>
</evidence>
<name>A0A7S7NU16_PALFE</name>
<evidence type="ECO:0000256" key="8">
    <source>
        <dbReference type="ARBA" id="ARBA00022679"/>
    </source>
</evidence>
<gene>
    <name evidence="13" type="ORF">IRI77_07195</name>
</gene>
<keyword evidence="14" id="KW-1185">Reference proteome</keyword>
<feature type="domain" description="Lumazine-binding" evidence="12">
    <location>
        <begin position="1"/>
        <end position="96"/>
    </location>
</feature>
<feature type="domain" description="Lumazine-binding" evidence="12">
    <location>
        <begin position="97"/>
        <end position="194"/>
    </location>
</feature>
<dbReference type="InterPro" id="IPR023366">
    <property type="entry name" value="ATP_synth_asu-like_sf"/>
</dbReference>
<evidence type="ECO:0000259" key="12">
    <source>
        <dbReference type="PROSITE" id="PS51177"/>
    </source>
</evidence>
<comment type="function">
    <text evidence="2">Catalyzes the dismutation of two molecules of 6,7-dimethyl-8-ribityllumazine, resulting in the formation of riboflavin and 5-amino-6-(D-ribitylamino)uracil.</text>
</comment>
<evidence type="ECO:0000256" key="4">
    <source>
        <dbReference type="ARBA" id="ARBA00011233"/>
    </source>
</evidence>
<reference evidence="13 14" key="1">
    <citation type="submission" date="2020-10" db="EMBL/GenBank/DDBJ databases">
        <title>Complete genome sequence of Paludibaculum fermentans P105T, a facultatively anaerobic acidobacterium capable of dissimilatory Fe(III) reduction.</title>
        <authorList>
            <person name="Dedysh S.N."/>
            <person name="Beletsky A.V."/>
            <person name="Kulichevskaya I.S."/>
            <person name="Mardanov A.V."/>
            <person name="Ravin N.V."/>
        </authorList>
    </citation>
    <scope>NUCLEOTIDE SEQUENCE [LARGE SCALE GENOMIC DNA]</scope>
    <source>
        <strain evidence="13 14">P105</strain>
    </source>
</reference>
<dbReference type="FunFam" id="2.40.30.20:FF:000004">
    <property type="entry name" value="Riboflavin synthase, alpha subunit"/>
    <property type="match status" value="1"/>
</dbReference>
<comment type="catalytic activity">
    <reaction evidence="1">
        <text>2 6,7-dimethyl-8-(1-D-ribityl)lumazine + H(+) = 5-amino-6-(D-ribitylamino)uracil + riboflavin</text>
        <dbReference type="Rhea" id="RHEA:20772"/>
        <dbReference type="ChEBI" id="CHEBI:15378"/>
        <dbReference type="ChEBI" id="CHEBI:15934"/>
        <dbReference type="ChEBI" id="CHEBI:57986"/>
        <dbReference type="ChEBI" id="CHEBI:58201"/>
        <dbReference type="EC" id="2.5.1.9"/>
    </reaction>
</comment>
<evidence type="ECO:0000256" key="3">
    <source>
        <dbReference type="ARBA" id="ARBA00004887"/>
    </source>
</evidence>
<dbReference type="Gene3D" id="2.40.30.20">
    <property type="match status" value="2"/>
</dbReference>
<dbReference type="CDD" id="cd00402">
    <property type="entry name" value="Riboflavin_synthase_like"/>
    <property type="match status" value="1"/>
</dbReference>
<dbReference type="RefSeq" id="WP_194451392.1">
    <property type="nucleotide sequence ID" value="NZ_CP063849.1"/>
</dbReference>
<feature type="repeat" description="Lumazine-binding" evidence="11">
    <location>
        <begin position="1"/>
        <end position="96"/>
    </location>
</feature>
<dbReference type="KEGG" id="pfer:IRI77_07195"/>
<dbReference type="GO" id="GO:0009231">
    <property type="term" value="P:riboflavin biosynthetic process"/>
    <property type="evidence" value="ECO:0007669"/>
    <property type="project" value="UniProtKB-KW"/>
</dbReference>
<evidence type="ECO:0000256" key="11">
    <source>
        <dbReference type="PROSITE-ProRule" id="PRU00524"/>
    </source>
</evidence>
<organism evidence="13 14">
    <name type="scientific">Paludibaculum fermentans</name>
    <dbReference type="NCBI Taxonomy" id="1473598"/>
    <lineage>
        <taxon>Bacteria</taxon>
        <taxon>Pseudomonadati</taxon>
        <taxon>Acidobacteriota</taxon>
        <taxon>Terriglobia</taxon>
        <taxon>Bryobacterales</taxon>
        <taxon>Bryobacteraceae</taxon>
        <taxon>Paludibaculum</taxon>
    </lineage>
</organism>
<dbReference type="NCBIfam" id="NF006767">
    <property type="entry name" value="PRK09289.1"/>
    <property type="match status" value="1"/>
</dbReference>
<proteinExistence type="predicted"/>
<dbReference type="FunFam" id="2.40.30.20:FF:000003">
    <property type="entry name" value="Riboflavin synthase, alpha subunit"/>
    <property type="match status" value="1"/>
</dbReference>
<comment type="subunit">
    <text evidence="4">Homotrimer.</text>
</comment>